<comment type="caution">
    <text evidence="2">The sequence shown here is derived from an EMBL/GenBank/DDBJ whole genome shotgun (WGS) entry which is preliminary data.</text>
</comment>
<gene>
    <name evidence="2" type="ORF">FRC98_15360</name>
</gene>
<accession>A0A5C6XDZ5</accession>
<dbReference type="EMBL" id="VOSM01000008">
    <property type="protein sequence ID" value="TXD35585.1"/>
    <property type="molecule type" value="Genomic_DNA"/>
</dbReference>
<dbReference type="InterPro" id="IPR050229">
    <property type="entry name" value="GlpE_sulfurtransferase"/>
</dbReference>
<dbReference type="PANTHER" id="PTHR43031">
    <property type="entry name" value="FAD-DEPENDENT OXIDOREDUCTASE"/>
    <property type="match status" value="1"/>
</dbReference>
<dbReference type="CDD" id="cd00158">
    <property type="entry name" value="RHOD"/>
    <property type="match status" value="1"/>
</dbReference>
<dbReference type="PANTHER" id="PTHR43031:SF17">
    <property type="entry name" value="SULFURTRANSFERASE YTWF-RELATED"/>
    <property type="match status" value="1"/>
</dbReference>
<sequence length="104" mass="11403">MKELTYKEFAARREAENLRLIDVREKDEFAEVHVKGAELFPLSEIRAGELPQEDEREIAVICRSGARSAAAAQVFEGAGFKECINVAGGTLAAIEAGEEHVERG</sequence>
<dbReference type="Proteomes" id="UP000321412">
    <property type="component" value="Unassembled WGS sequence"/>
</dbReference>
<dbReference type="RefSeq" id="WP_146982326.1">
    <property type="nucleotide sequence ID" value="NZ_VOSM01000008.1"/>
</dbReference>
<dbReference type="PROSITE" id="PS50206">
    <property type="entry name" value="RHODANESE_3"/>
    <property type="match status" value="1"/>
</dbReference>
<organism evidence="2 3">
    <name type="scientific">Lujinxingia vulgaris</name>
    <dbReference type="NCBI Taxonomy" id="2600176"/>
    <lineage>
        <taxon>Bacteria</taxon>
        <taxon>Deltaproteobacteria</taxon>
        <taxon>Bradymonadales</taxon>
        <taxon>Lujinxingiaceae</taxon>
        <taxon>Lujinxingia</taxon>
    </lineage>
</organism>
<protein>
    <submittedName>
        <fullName evidence="2">Rhodanese-like domain-containing protein</fullName>
    </submittedName>
</protein>
<dbReference type="OrthoDB" id="285281at2"/>
<dbReference type="InterPro" id="IPR001763">
    <property type="entry name" value="Rhodanese-like_dom"/>
</dbReference>
<proteinExistence type="predicted"/>
<dbReference type="Gene3D" id="3.40.250.10">
    <property type="entry name" value="Rhodanese-like domain"/>
    <property type="match status" value="1"/>
</dbReference>
<feature type="domain" description="Rhodanese" evidence="1">
    <location>
        <begin position="14"/>
        <end position="102"/>
    </location>
</feature>
<evidence type="ECO:0000313" key="2">
    <source>
        <dbReference type="EMBL" id="TXD35585.1"/>
    </source>
</evidence>
<name>A0A5C6XDZ5_9DELT</name>
<evidence type="ECO:0000313" key="3">
    <source>
        <dbReference type="Proteomes" id="UP000321412"/>
    </source>
</evidence>
<dbReference type="SMART" id="SM00450">
    <property type="entry name" value="RHOD"/>
    <property type="match status" value="1"/>
</dbReference>
<dbReference type="SUPFAM" id="SSF52821">
    <property type="entry name" value="Rhodanese/Cell cycle control phosphatase"/>
    <property type="match status" value="1"/>
</dbReference>
<keyword evidence="3" id="KW-1185">Reference proteome</keyword>
<dbReference type="InterPro" id="IPR036873">
    <property type="entry name" value="Rhodanese-like_dom_sf"/>
</dbReference>
<dbReference type="AlphaFoldDB" id="A0A5C6XDZ5"/>
<dbReference type="Pfam" id="PF00581">
    <property type="entry name" value="Rhodanese"/>
    <property type="match status" value="1"/>
</dbReference>
<reference evidence="2 3" key="1">
    <citation type="submission" date="2019-08" db="EMBL/GenBank/DDBJ databases">
        <title>Bradymonadales sp. TMQ4.</title>
        <authorList>
            <person name="Liang Q."/>
        </authorList>
    </citation>
    <scope>NUCLEOTIDE SEQUENCE [LARGE SCALE GENOMIC DNA]</scope>
    <source>
        <strain evidence="2 3">TMQ4</strain>
    </source>
</reference>
<evidence type="ECO:0000259" key="1">
    <source>
        <dbReference type="PROSITE" id="PS50206"/>
    </source>
</evidence>